<dbReference type="GO" id="GO:0009007">
    <property type="term" value="F:site-specific DNA-methyltransferase (adenine-specific) activity"/>
    <property type="evidence" value="ECO:0007669"/>
    <property type="project" value="UniProtKB-EC"/>
</dbReference>
<protein>
    <recommendedName>
        <fullName evidence="1">site-specific DNA-methyltransferase (adenine-specific)</fullName>
        <ecNumber evidence="1">2.1.1.72</ecNumber>
    </recommendedName>
</protein>
<keyword evidence="5" id="KW-0680">Restriction system</keyword>
<dbReference type="Proteomes" id="UP000053911">
    <property type="component" value="Unassembled WGS sequence"/>
</dbReference>
<dbReference type="PANTHER" id="PTHR42933:SF4">
    <property type="entry name" value="TYPE I RESTRICTION ENZYME ECOKI METHYLASE SUBUNIT"/>
    <property type="match status" value="1"/>
</dbReference>
<dbReference type="PRINTS" id="PR00507">
    <property type="entry name" value="N12N6MTFRASE"/>
</dbReference>
<dbReference type="OMA" id="VWFYEHP"/>
<evidence type="ECO:0000256" key="4">
    <source>
        <dbReference type="ARBA" id="ARBA00022691"/>
    </source>
</evidence>
<dbReference type="RefSeq" id="WP_015849878.1">
    <property type="nucleotide sequence ID" value="NZ_LGFD01000086.1"/>
</dbReference>
<dbReference type="PROSITE" id="PS00092">
    <property type="entry name" value="N6_MTASE"/>
    <property type="match status" value="1"/>
</dbReference>
<dbReference type="Gene3D" id="3.40.50.150">
    <property type="entry name" value="Vaccinia Virus protein VP39"/>
    <property type="match status" value="1"/>
</dbReference>
<keyword evidence="3 9" id="KW-0808">Transferase</keyword>
<sequence length="498" mass="57108">MERQTLASKIEHIYEIMRAEGLTILDYVEQLSWMLFLKILSDREEERKLEAEVKGEKYVPIIKEEYLFHNWPKRFGVDSLKKVKDVKTFYDFITNELWPYLSSLGGTDELNKIGEIFSNVTVKVHDPHNLLEIFQNIEDIHKDDEDTHIMSQLYEETLMLMGREGGAAGEYYTPRPIVRFMVKVVDPRIGQTVFDPFCGSGGFLVEAYNHMYEQAKTAEDLRKLDKAFYGQELKTQAYLIANMNTLLHNVNAKLVKTDTFSEDLHNPGELYDVILTNPPFGGKIKESNLQNLIVKTRSTELAALQHVMKKAKPGGKVGIVLPDGVLSNVTKAYVKVRKELLEKNNVFAIVSLPQGVFANISPKGGSGPKTSLLFFERGKPTREVWYYELIPPNGKNYTRANPIKDEDLSDALKKFEAWKKYLETDDEEWKKKALSENSWVVSVEEIKEMDYDLSARNPNRKLMIEYPAPEKIIAGLEEKERKISELLGEIKSILGEKP</sequence>
<accession>A0A101EKM3</accession>
<dbReference type="InterPro" id="IPR003356">
    <property type="entry name" value="DNA_methylase_A-5"/>
</dbReference>
<dbReference type="AlphaFoldDB" id="A0A101EKM3"/>
<dbReference type="EC" id="2.1.1.72" evidence="1"/>
<evidence type="ECO:0000256" key="5">
    <source>
        <dbReference type="ARBA" id="ARBA00022747"/>
    </source>
</evidence>
<feature type="domain" description="N6 adenine-specific DNA methyltransferase N-terminal" evidence="8">
    <location>
        <begin position="6"/>
        <end position="132"/>
    </location>
</feature>
<gene>
    <name evidence="9" type="ORF">XD54_2058</name>
</gene>
<keyword evidence="2 9" id="KW-0489">Methyltransferase</keyword>
<evidence type="ECO:0000256" key="2">
    <source>
        <dbReference type="ARBA" id="ARBA00022603"/>
    </source>
</evidence>
<dbReference type="InterPro" id="IPR002052">
    <property type="entry name" value="DNA_methylase_N6_adenine_CS"/>
</dbReference>
<dbReference type="GO" id="GO:0032259">
    <property type="term" value="P:methylation"/>
    <property type="evidence" value="ECO:0007669"/>
    <property type="project" value="UniProtKB-KW"/>
</dbReference>
<evidence type="ECO:0000256" key="6">
    <source>
        <dbReference type="ARBA" id="ARBA00047942"/>
    </source>
</evidence>
<evidence type="ECO:0000313" key="10">
    <source>
        <dbReference type="Proteomes" id="UP000053911"/>
    </source>
</evidence>
<dbReference type="PATRIC" id="fig|172049.5.peg.563"/>
<dbReference type="InterPro" id="IPR051537">
    <property type="entry name" value="DNA_Adenine_Mtase"/>
</dbReference>
<dbReference type="Pfam" id="PF02384">
    <property type="entry name" value="N6_Mtase"/>
    <property type="match status" value="1"/>
</dbReference>
<evidence type="ECO:0000256" key="3">
    <source>
        <dbReference type="ARBA" id="ARBA00022679"/>
    </source>
</evidence>
<proteinExistence type="predicted"/>
<evidence type="ECO:0000259" key="8">
    <source>
        <dbReference type="Pfam" id="PF12161"/>
    </source>
</evidence>
<dbReference type="InterPro" id="IPR022749">
    <property type="entry name" value="D12N6_MeTrfase_N"/>
</dbReference>
<dbReference type="InterPro" id="IPR038333">
    <property type="entry name" value="T1MK-like_N_sf"/>
</dbReference>
<feature type="domain" description="DNA methylase adenine-specific" evidence="7">
    <location>
        <begin position="146"/>
        <end position="458"/>
    </location>
</feature>
<dbReference type="SUPFAM" id="SSF53335">
    <property type="entry name" value="S-adenosyl-L-methionine-dependent methyltransferases"/>
    <property type="match status" value="1"/>
</dbReference>
<dbReference type="EMBL" id="LGFD01000086">
    <property type="protein sequence ID" value="KUK16650.1"/>
    <property type="molecule type" value="Genomic_DNA"/>
</dbReference>
<evidence type="ECO:0000313" key="9">
    <source>
        <dbReference type="EMBL" id="KUK16650.1"/>
    </source>
</evidence>
<name>A0A101EKM3_9EURY</name>
<dbReference type="GO" id="GO:0003677">
    <property type="term" value="F:DNA binding"/>
    <property type="evidence" value="ECO:0007669"/>
    <property type="project" value="InterPro"/>
</dbReference>
<comment type="catalytic activity">
    <reaction evidence="6">
        <text>a 2'-deoxyadenosine in DNA + S-adenosyl-L-methionine = an N(6)-methyl-2'-deoxyadenosine in DNA + S-adenosyl-L-homocysteine + H(+)</text>
        <dbReference type="Rhea" id="RHEA:15197"/>
        <dbReference type="Rhea" id="RHEA-COMP:12418"/>
        <dbReference type="Rhea" id="RHEA-COMP:12419"/>
        <dbReference type="ChEBI" id="CHEBI:15378"/>
        <dbReference type="ChEBI" id="CHEBI:57856"/>
        <dbReference type="ChEBI" id="CHEBI:59789"/>
        <dbReference type="ChEBI" id="CHEBI:90615"/>
        <dbReference type="ChEBI" id="CHEBI:90616"/>
        <dbReference type="EC" id="2.1.1.72"/>
    </reaction>
</comment>
<evidence type="ECO:0000259" key="7">
    <source>
        <dbReference type="Pfam" id="PF02384"/>
    </source>
</evidence>
<dbReference type="Pfam" id="PF12161">
    <property type="entry name" value="HsdM_N"/>
    <property type="match status" value="1"/>
</dbReference>
<dbReference type="PANTHER" id="PTHR42933">
    <property type="entry name" value="SLR6095 PROTEIN"/>
    <property type="match status" value="1"/>
</dbReference>
<organism evidence="9 10">
    <name type="scientific">Thermococcus sibiricus</name>
    <dbReference type="NCBI Taxonomy" id="172049"/>
    <lineage>
        <taxon>Archaea</taxon>
        <taxon>Methanobacteriati</taxon>
        <taxon>Methanobacteriota</taxon>
        <taxon>Thermococci</taxon>
        <taxon>Thermococcales</taxon>
        <taxon>Thermococcaceae</taxon>
        <taxon>Thermococcus</taxon>
    </lineage>
</organism>
<keyword evidence="4" id="KW-0949">S-adenosyl-L-methionine</keyword>
<dbReference type="GO" id="GO:0008170">
    <property type="term" value="F:N-methyltransferase activity"/>
    <property type="evidence" value="ECO:0007669"/>
    <property type="project" value="InterPro"/>
</dbReference>
<dbReference type="GeneID" id="8096621"/>
<dbReference type="Gene3D" id="1.20.1260.30">
    <property type="match status" value="1"/>
</dbReference>
<comment type="caution">
    <text evidence="9">The sequence shown here is derived from an EMBL/GenBank/DDBJ whole genome shotgun (WGS) entry which is preliminary data.</text>
</comment>
<evidence type="ECO:0000256" key="1">
    <source>
        <dbReference type="ARBA" id="ARBA00011900"/>
    </source>
</evidence>
<dbReference type="InterPro" id="IPR029063">
    <property type="entry name" value="SAM-dependent_MTases_sf"/>
</dbReference>
<reference evidence="10" key="1">
    <citation type="journal article" date="2015" name="MBio">
        <title>Genome-Resolved Metagenomic Analysis Reveals Roles for Candidate Phyla and Other Microbial Community Members in Biogeochemical Transformations in Oil Reservoirs.</title>
        <authorList>
            <person name="Hu P."/>
            <person name="Tom L."/>
            <person name="Singh A."/>
            <person name="Thomas B.C."/>
            <person name="Baker B.J."/>
            <person name="Piceno Y.M."/>
            <person name="Andersen G.L."/>
            <person name="Banfield J.F."/>
        </authorList>
    </citation>
    <scope>NUCLEOTIDE SEQUENCE [LARGE SCALE GENOMIC DNA]</scope>
</reference>
<dbReference type="GO" id="GO:0009307">
    <property type="term" value="P:DNA restriction-modification system"/>
    <property type="evidence" value="ECO:0007669"/>
    <property type="project" value="UniProtKB-KW"/>
</dbReference>